<proteinExistence type="predicted"/>
<organism evidence="2 3">
    <name type="scientific">Clostridium frigidicarnis</name>
    <dbReference type="NCBI Taxonomy" id="84698"/>
    <lineage>
        <taxon>Bacteria</taxon>
        <taxon>Bacillati</taxon>
        <taxon>Bacillota</taxon>
        <taxon>Clostridia</taxon>
        <taxon>Eubacteriales</taxon>
        <taxon>Clostridiaceae</taxon>
        <taxon>Clostridium</taxon>
    </lineage>
</organism>
<dbReference type="NCBIfam" id="TIGR01766">
    <property type="entry name" value="IS200/IS605 family accessory protein TnpB-like domain"/>
    <property type="match status" value="1"/>
</dbReference>
<dbReference type="STRING" id="84698.SAMN04488528_101233"/>
<dbReference type="EMBL" id="FOKI01000012">
    <property type="protein sequence ID" value="SFB10246.1"/>
    <property type="molecule type" value="Genomic_DNA"/>
</dbReference>
<sequence length="413" mass="48645">MKITMKAILINETEEQKQIINSMMLVFCTAIRFSFKRLLENKRNALLSKLDKRQRKANYFKKFIDTNTVPPVTFGTKEMFIRRCKGLISKEEWTDCRNNRFYSRGDKSKNGNPNLRVIIKNEISYLEISTFEKTSTNRAIKIQVPIYLPQKLSKKTGKVNGINYKEIFLSHLASGETYQVKILKRNNKYYCHITFEMLKKEIIYTWHNGIIGIDTNPDGFALTMIDNKGNYKWHTYLKQHELSYARANRRENLCGELAKQVILIAKIYNCGIAIEDLKFKNDKDIHGKFARIKYQFIYCKLLTMLESACIREGIEIIKVKPQFTSKIGLYKYCHQYGMVVHNGASMVIARRSYNFKERVPKILKDKLVKDLDRFNKKNEWSKWNEINKNLKRKVGERPDLWLVNRKKILGVVS</sequence>
<evidence type="ECO:0000313" key="3">
    <source>
        <dbReference type="Proteomes" id="UP000198619"/>
    </source>
</evidence>
<dbReference type="GO" id="GO:0003677">
    <property type="term" value="F:DNA binding"/>
    <property type="evidence" value="ECO:0007669"/>
    <property type="project" value="UniProtKB-KW"/>
</dbReference>
<evidence type="ECO:0000256" key="1">
    <source>
        <dbReference type="ARBA" id="ARBA00023125"/>
    </source>
</evidence>
<name>A0A1I0YBX4_9CLOT</name>
<evidence type="ECO:0000313" key="2">
    <source>
        <dbReference type="EMBL" id="SFB10246.1"/>
    </source>
</evidence>
<keyword evidence="3" id="KW-1185">Reference proteome</keyword>
<gene>
    <name evidence="2" type="ORF">SAMN04488528_101233</name>
</gene>
<reference evidence="2 3" key="1">
    <citation type="submission" date="2016-10" db="EMBL/GenBank/DDBJ databases">
        <authorList>
            <person name="de Groot N.N."/>
        </authorList>
    </citation>
    <scope>NUCLEOTIDE SEQUENCE [LARGE SCALE GENOMIC DNA]</scope>
    <source>
        <strain evidence="2 3">DSM 12271</strain>
    </source>
</reference>
<accession>A0A1I0YBX4</accession>
<dbReference type="OrthoDB" id="7375452at2"/>
<keyword evidence="1" id="KW-0238">DNA-binding</keyword>
<dbReference type="AlphaFoldDB" id="A0A1I0YBX4"/>
<dbReference type="InterPro" id="IPR010095">
    <property type="entry name" value="Cas12f1-like_TNB"/>
</dbReference>
<dbReference type="Proteomes" id="UP000198619">
    <property type="component" value="Unassembled WGS sequence"/>
</dbReference>
<protein>
    <submittedName>
        <fullName evidence="2">Transposase, IS605 OrfB family, central region</fullName>
    </submittedName>
</protein>